<keyword evidence="6 17" id="KW-1133">Transmembrane helix</keyword>
<evidence type="ECO:0000256" key="9">
    <source>
        <dbReference type="ARBA" id="ARBA00023136"/>
    </source>
</evidence>
<dbReference type="Pfam" id="PF00858">
    <property type="entry name" value="ASC"/>
    <property type="match status" value="1"/>
</dbReference>
<feature type="disulfide bond" evidence="14">
    <location>
        <begin position="133"/>
        <end position="142"/>
    </location>
</feature>
<keyword evidence="12 15" id="KW-0739">Sodium transport</keyword>
<evidence type="ECO:0000256" key="1">
    <source>
        <dbReference type="ARBA" id="ARBA00004141"/>
    </source>
</evidence>
<evidence type="ECO:0000256" key="10">
    <source>
        <dbReference type="ARBA" id="ARBA00023157"/>
    </source>
</evidence>
<feature type="disulfide bond" evidence="14">
    <location>
        <begin position="148"/>
        <end position="158"/>
    </location>
</feature>
<dbReference type="Gene3D" id="1.10.287.770">
    <property type="entry name" value="YojJ-like"/>
    <property type="match status" value="1"/>
</dbReference>
<dbReference type="GO" id="GO:0005509">
    <property type="term" value="F:calcium ion binding"/>
    <property type="evidence" value="ECO:0007669"/>
    <property type="project" value="InterPro"/>
</dbReference>
<keyword evidence="20" id="KW-1185">Reference proteome</keyword>
<feature type="compositionally biased region" description="Polar residues" evidence="16">
    <location>
        <begin position="708"/>
        <end position="725"/>
    </location>
</feature>
<feature type="disulfide bond" evidence="14">
    <location>
        <begin position="170"/>
        <end position="179"/>
    </location>
</feature>
<keyword evidence="11" id="KW-0325">Glycoprotein</keyword>
<dbReference type="EMBL" id="CAJFCW020000002">
    <property type="protein sequence ID" value="CAG9091241.1"/>
    <property type="molecule type" value="Genomic_DNA"/>
</dbReference>
<proteinExistence type="inferred from homology"/>
<dbReference type="EMBL" id="CAJFDH010000002">
    <property type="protein sequence ID" value="CAD5210389.1"/>
    <property type="molecule type" value="Genomic_DNA"/>
</dbReference>
<evidence type="ECO:0000256" key="16">
    <source>
        <dbReference type="SAM" id="MobiDB-lite"/>
    </source>
</evidence>
<keyword evidence="10 14" id="KW-1015">Disulfide bond</keyword>
<reference evidence="19" key="1">
    <citation type="submission" date="2020-09" db="EMBL/GenBank/DDBJ databases">
        <authorList>
            <person name="Kikuchi T."/>
        </authorList>
    </citation>
    <scope>NUCLEOTIDE SEQUENCE</scope>
    <source>
        <strain evidence="19">SH1</strain>
    </source>
</reference>
<name>A0A811K5M3_9BILA</name>
<accession>A0A811K5M3</accession>
<feature type="compositionally biased region" description="Low complexity" evidence="16">
    <location>
        <begin position="1"/>
        <end position="41"/>
    </location>
</feature>
<dbReference type="Proteomes" id="UP000614601">
    <property type="component" value="Unassembled WGS sequence"/>
</dbReference>
<dbReference type="Gene3D" id="2.10.25.10">
    <property type="entry name" value="Laminin"/>
    <property type="match status" value="4"/>
</dbReference>
<evidence type="ECO:0000256" key="14">
    <source>
        <dbReference type="PROSITE-ProRule" id="PRU00076"/>
    </source>
</evidence>
<dbReference type="AlphaFoldDB" id="A0A811K5M3"/>
<dbReference type="SMART" id="SM00179">
    <property type="entry name" value="EGF_CA"/>
    <property type="match status" value="4"/>
</dbReference>
<keyword evidence="5 15" id="KW-0812">Transmembrane</keyword>
<dbReference type="PRINTS" id="PR01078">
    <property type="entry name" value="AMINACHANNEL"/>
</dbReference>
<keyword evidence="7" id="KW-0915">Sodium</keyword>
<dbReference type="Gene3D" id="1.10.287.820">
    <property type="entry name" value="Acid-sensing ion channel domain"/>
    <property type="match status" value="1"/>
</dbReference>
<keyword evidence="14" id="KW-0245">EGF-like domain</keyword>
<dbReference type="OrthoDB" id="5800348at2759"/>
<feature type="region of interest" description="Disordered" evidence="16">
    <location>
        <begin position="1"/>
        <end position="48"/>
    </location>
</feature>
<keyword evidence="8 15" id="KW-0406">Ion transport</keyword>
<evidence type="ECO:0000256" key="8">
    <source>
        <dbReference type="ARBA" id="ARBA00023065"/>
    </source>
</evidence>
<feature type="domain" description="EGF-like" evidence="18">
    <location>
        <begin position="182"/>
        <end position="218"/>
    </location>
</feature>
<evidence type="ECO:0000256" key="7">
    <source>
        <dbReference type="ARBA" id="ARBA00023053"/>
    </source>
</evidence>
<comment type="similarity">
    <text evidence="2 15">Belongs to the amiloride-sensitive sodium channel (TC 1.A.6) family.</text>
</comment>
<feature type="transmembrane region" description="Helical" evidence="17">
    <location>
        <begin position="589"/>
        <end position="616"/>
    </location>
</feature>
<keyword evidence="13 15" id="KW-0407">Ion channel</keyword>
<keyword evidence="3 15" id="KW-0813">Transport</keyword>
<dbReference type="Proteomes" id="UP000783686">
    <property type="component" value="Unassembled WGS sequence"/>
</dbReference>
<dbReference type="PROSITE" id="PS01186">
    <property type="entry name" value="EGF_2"/>
    <property type="match status" value="2"/>
</dbReference>
<dbReference type="InterPro" id="IPR000742">
    <property type="entry name" value="EGF"/>
</dbReference>
<evidence type="ECO:0000256" key="3">
    <source>
        <dbReference type="ARBA" id="ARBA00022448"/>
    </source>
</evidence>
<evidence type="ECO:0000259" key="18">
    <source>
        <dbReference type="PROSITE" id="PS50026"/>
    </source>
</evidence>
<comment type="caution">
    <text evidence="14">Lacks conserved residue(s) required for the propagation of feature annotation.</text>
</comment>
<feature type="domain" description="EGF-like" evidence="18">
    <location>
        <begin position="144"/>
        <end position="180"/>
    </location>
</feature>
<dbReference type="InterPro" id="IPR001873">
    <property type="entry name" value="ENaC"/>
</dbReference>
<feature type="domain" description="EGF-like" evidence="18">
    <location>
        <begin position="106"/>
        <end position="143"/>
    </location>
</feature>
<dbReference type="PROSITE" id="PS50026">
    <property type="entry name" value="EGF_3"/>
    <property type="match status" value="4"/>
</dbReference>
<evidence type="ECO:0000256" key="5">
    <source>
        <dbReference type="ARBA" id="ARBA00022692"/>
    </source>
</evidence>
<evidence type="ECO:0000256" key="2">
    <source>
        <dbReference type="ARBA" id="ARBA00007193"/>
    </source>
</evidence>
<comment type="subcellular location">
    <subcellularLocation>
        <location evidence="1">Membrane</location>
        <topology evidence="1">Multi-pass membrane protein</topology>
    </subcellularLocation>
</comment>
<sequence>MCNVETTTSSYYTTTNSSIDNDDNSTSSSSSFSSSSSTSSTPKASATPFNDNTSSYDICSAVTESAVCYDCIHGNFVCENNGTCGWYGNTSVCDCEYGYSGDYCEVTEGCASSPCLNGGACTNVNTTGYECECLSIYNGTNCDIYDPCSATPCVNGDCINNGNATYYCNCTTGYNGTFCDTIIDYCDDDPCMYNSTCTSYIGYYDCQCLDGSSGEDCEILTDNCIVNSTSNTTTVCNSRDEDATCTNGFNTYNCTCSSQWAGANCTIPIQVWQALQYFPDQSESVALFLENIYGDPQAIEKAAPYVIATLDQTNVTANGWSLDETVIWAAFEQRIFNKTDNFYVLTDASLGNCFTFNHPDNQFTFQLRNSGETNGFSALMKVNQDEYLPWLDIAMMSIYVHAYDTLVFVESLSFDAIPGGFTALKVSKSTYTRLGGNFDECAASTSDVTSYFYPGNYTSDACLWSCYQMQVNASCGCMDPRYLMPKRGAYQCGLSDAVCVFNVTDVLGDPSTWSTCDCPTECEAIQYDVQWDGAGFPDSPVECSAYDDNSTAYQTCLTNFQDYAQVSVYFPDITQTTYAETAKWTVNNIMAYFGGLVGAVMGFSFVSVIELAFLVYRCLLVLCTNESATLEEVDVGGVDEDENHPKTTKIADSIDLLEQGLKTEATETGEAKVPEAVPPSIAGREPAVAPDASNATHGIEPSKPPTGEFTTGSPNDVAESTSTSGLEPPPPVPVSSETAQAPVDAK</sequence>
<dbReference type="GO" id="GO:0005886">
    <property type="term" value="C:plasma membrane"/>
    <property type="evidence" value="ECO:0007669"/>
    <property type="project" value="TreeGrafter"/>
</dbReference>
<dbReference type="SMART" id="SM00181">
    <property type="entry name" value="EGF"/>
    <property type="match status" value="5"/>
</dbReference>
<dbReference type="PANTHER" id="PTHR11690:SF177">
    <property type="entry name" value="EGF-LIKE DOMAIN-CONTAINING PROTEIN"/>
    <property type="match status" value="1"/>
</dbReference>
<evidence type="ECO:0000256" key="11">
    <source>
        <dbReference type="ARBA" id="ARBA00023180"/>
    </source>
</evidence>
<dbReference type="SUPFAM" id="SSF57196">
    <property type="entry name" value="EGF/Laminin"/>
    <property type="match status" value="2"/>
</dbReference>
<evidence type="ECO:0000256" key="12">
    <source>
        <dbReference type="ARBA" id="ARBA00023201"/>
    </source>
</evidence>
<dbReference type="InterPro" id="IPR001881">
    <property type="entry name" value="EGF-like_Ca-bd_dom"/>
</dbReference>
<evidence type="ECO:0000313" key="20">
    <source>
        <dbReference type="Proteomes" id="UP000614601"/>
    </source>
</evidence>
<gene>
    <name evidence="19" type="ORF">BOKJ2_LOCUS3163</name>
</gene>
<comment type="caution">
    <text evidence="19">The sequence shown here is derived from an EMBL/GenBank/DDBJ whole genome shotgun (WGS) entry which is preliminary data.</text>
</comment>
<dbReference type="PROSITE" id="PS00022">
    <property type="entry name" value="EGF_1"/>
    <property type="match status" value="5"/>
</dbReference>
<dbReference type="PANTHER" id="PTHR11690">
    <property type="entry name" value="AMILORIDE-SENSITIVE SODIUM CHANNEL-RELATED"/>
    <property type="match status" value="1"/>
</dbReference>
<feature type="region of interest" description="Disordered" evidence="16">
    <location>
        <begin position="665"/>
        <end position="746"/>
    </location>
</feature>
<evidence type="ECO:0000256" key="17">
    <source>
        <dbReference type="SAM" id="Phobius"/>
    </source>
</evidence>
<evidence type="ECO:0000256" key="13">
    <source>
        <dbReference type="ARBA" id="ARBA00023303"/>
    </source>
</evidence>
<protein>
    <recommendedName>
        <fullName evidence="18">EGF-like domain-containing protein</fullName>
    </recommendedName>
</protein>
<dbReference type="GO" id="GO:0015280">
    <property type="term" value="F:ligand-gated sodium channel activity"/>
    <property type="evidence" value="ECO:0007669"/>
    <property type="project" value="TreeGrafter"/>
</dbReference>
<evidence type="ECO:0000256" key="15">
    <source>
        <dbReference type="RuleBase" id="RU000679"/>
    </source>
</evidence>
<feature type="domain" description="EGF-like" evidence="18">
    <location>
        <begin position="69"/>
        <end position="105"/>
    </location>
</feature>
<organism evidence="19 20">
    <name type="scientific">Bursaphelenchus okinawaensis</name>
    <dbReference type="NCBI Taxonomy" id="465554"/>
    <lineage>
        <taxon>Eukaryota</taxon>
        <taxon>Metazoa</taxon>
        <taxon>Ecdysozoa</taxon>
        <taxon>Nematoda</taxon>
        <taxon>Chromadorea</taxon>
        <taxon>Rhabditida</taxon>
        <taxon>Tylenchina</taxon>
        <taxon>Tylenchomorpha</taxon>
        <taxon>Aphelenchoidea</taxon>
        <taxon>Aphelenchoididae</taxon>
        <taxon>Bursaphelenchus</taxon>
    </lineage>
</organism>
<keyword evidence="4 15" id="KW-0894">Sodium channel</keyword>
<dbReference type="CDD" id="cd00054">
    <property type="entry name" value="EGF_CA"/>
    <property type="match status" value="1"/>
</dbReference>
<feature type="disulfide bond" evidence="14">
    <location>
        <begin position="208"/>
        <end position="217"/>
    </location>
</feature>
<keyword evidence="9 17" id="KW-0472">Membrane</keyword>
<evidence type="ECO:0000313" key="19">
    <source>
        <dbReference type="EMBL" id="CAD5210389.1"/>
    </source>
</evidence>
<feature type="disulfide bond" evidence="14">
    <location>
        <begin position="95"/>
        <end position="104"/>
    </location>
</feature>
<evidence type="ECO:0000256" key="6">
    <source>
        <dbReference type="ARBA" id="ARBA00022989"/>
    </source>
</evidence>
<evidence type="ECO:0000256" key="4">
    <source>
        <dbReference type="ARBA" id="ARBA00022461"/>
    </source>
</evidence>